<reference evidence="3" key="1">
    <citation type="submission" date="2012-12" db="EMBL/GenBank/DDBJ databases">
        <title>Genome Sequence of Photobacterium leiognathi lrivu.4.1.</title>
        <authorList>
            <person name="Urbanczyk H."/>
            <person name="Ogura Y."/>
            <person name="Hayashi T."/>
            <person name="Dunlap P.V."/>
        </authorList>
    </citation>
    <scope>NUCLEOTIDE SEQUENCE [LARGE SCALE GENOMIC DNA]</scope>
    <source>
        <strain evidence="3">lrivu.4.1</strain>
    </source>
</reference>
<evidence type="ECO:0000256" key="1">
    <source>
        <dbReference type="SAM" id="SignalP"/>
    </source>
</evidence>
<dbReference type="EMBL" id="DF196820">
    <property type="protein sequence ID" value="GAD31299.1"/>
    <property type="molecule type" value="Genomic_DNA"/>
</dbReference>
<dbReference type="Proteomes" id="UP000030675">
    <property type="component" value="Unassembled WGS sequence"/>
</dbReference>
<organism evidence="2 3">
    <name type="scientific">Photobacterium leiognathi lrivu.4.1</name>
    <dbReference type="NCBI Taxonomy" id="1248232"/>
    <lineage>
        <taxon>Bacteria</taxon>
        <taxon>Pseudomonadati</taxon>
        <taxon>Pseudomonadota</taxon>
        <taxon>Gammaproteobacteria</taxon>
        <taxon>Vibrionales</taxon>
        <taxon>Vibrionaceae</taxon>
        <taxon>Photobacterium</taxon>
    </lineage>
</organism>
<sequence length="380" mass="42084">MKKSLLALLCLSAVSAQAMASTHKTFEEDLINATAFNAGGVAGETADLPSSMRGDDDSVLLSALYQTVRLSNTDFNLDKIPTGSTFDITLNGHVNKHEPRQVRFQLMSSQAESDVPMFSKPLYCNEAENTCSASLVMTDEMKQYASQLDKIVIASDADIAQGPVDMKSIHISYEAEDSFSVSIDENLDIVANMTNDIYKNKDGYALYLNGSYLGEKAQGLDNKFYYTAHNKGERFTQMWISRDIKKGDVITLARVPEGKSALDTDYTTELARLEVKDLDKTVDKNFYNISATKDDNGISVRMPKSVFEGKRRVVFFDGNDYIGETFNGTGYYTSKPIEDNDFFTFKVSPKKSSIENLRAVYTGGTPGLDTIPLAQENIKL</sequence>
<name>V5F7M2_PHOLE</name>
<evidence type="ECO:0000313" key="2">
    <source>
        <dbReference type="EMBL" id="GAD31299.1"/>
    </source>
</evidence>
<dbReference type="HOGENOM" id="CLU_727315_0_0_6"/>
<dbReference type="AlphaFoldDB" id="V5F7M2"/>
<protein>
    <submittedName>
        <fullName evidence="2">Uncharacterized protein</fullName>
    </submittedName>
</protein>
<feature type="chain" id="PRO_5004732415" evidence="1">
    <location>
        <begin position="21"/>
        <end position="380"/>
    </location>
</feature>
<feature type="signal peptide" evidence="1">
    <location>
        <begin position="1"/>
        <end position="20"/>
    </location>
</feature>
<accession>V5F7M2</accession>
<gene>
    <name evidence="2" type="ORF">PLEI_2957</name>
</gene>
<evidence type="ECO:0000313" key="3">
    <source>
        <dbReference type="Proteomes" id="UP000030675"/>
    </source>
</evidence>
<keyword evidence="1" id="KW-0732">Signal</keyword>
<dbReference type="RefSeq" id="WP_023934102.1">
    <property type="nucleotide sequence ID" value="NZ_DF196820.1"/>
</dbReference>
<proteinExistence type="predicted"/>